<keyword evidence="3" id="KW-1185">Reference proteome</keyword>
<gene>
    <name evidence="2" type="ORF">B0T11DRAFT_297728</name>
</gene>
<reference evidence="2" key="1">
    <citation type="journal article" date="2021" name="Nat. Commun.">
        <title>Genetic determinants of endophytism in the Arabidopsis root mycobiome.</title>
        <authorList>
            <person name="Mesny F."/>
            <person name="Miyauchi S."/>
            <person name="Thiergart T."/>
            <person name="Pickel B."/>
            <person name="Atanasova L."/>
            <person name="Karlsson M."/>
            <person name="Huettel B."/>
            <person name="Barry K.W."/>
            <person name="Haridas S."/>
            <person name="Chen C."/>
            <person name="Bauer D."/>
            <person name="Andreopoulos W."/>
            <person name="Pangilinan J."/>
            <person name="LaButti K."/>
            <person name="Riley R."/>
            <person name="Lipzen A."/>
            <person name="Clum A."/>
            <person name="Drula E."/>
            <person name="Henrissat B."/>
            <person name="Kohler A."/>
            <person name="Grigoriev I.V."/>
            <person name="Martin F.M."/>
            <person name="Hacquard S."/>
        </authorList>
    </citation>
    <scope>NUCLEOTIDE SEQUENCE</scope>
    <source>
        <strain evidence="2">MPI-CAGE-AT-0016</strain>
    </source>
</reference>
<dbReference type="OrthoDB" id="10538879at2759"/>
<dbReference type="Proteomes" id="UP000813385">
    <property type="component" value="Unassembled WGS sequence"/>
</dbReference>
<feature type="compositionally biased region" description="Polar residues" evidence="1">
    <location>
        <begin position="175"/>
        <end position="204"/>
    </location>
</feature>
<dbReference type="EMBL" id="JAGPXD010000003">
    <property type="protein sequence ID" value="KAH7362277.1"/>
    <property type="molecule type" value="Genomic_DNA"/>
</dbReference>
<protein>
    <submittedName>
        <fullName evidence="2">Uncharacterized protein</fullName>
    </submittedName>
</protein>
<accession>A0A8K0X341</accession>
<feature type="region of interest" description="Disordered" evidence="1">
    <location>
        <begin position="168"/>
        <end position="204"/>
    </location>
</feature>
<organism evidence="2 3">
    <name type="scientific">Plectosphaerella cucumerina</name>
    <dbReference type="NCBI Taxonomy" id="40658"/>
    <lineage>
        <taxon>Eukaryota</taxon>
        <taxon>Fungi</taxon>
        <taxon>Dikarya</taxon>
        <taxon>Ascomycota</taxon>
        <taxon>Pezizomycotina</taxon>
        <taxon>Sordariomycetes</taxon>
        <taxon>Hypocreomycetidae</taxon>
        <taxon>Glomerellales</taxon>
        <taxon>Plectosphaerellaceae</taxon>
        <taxon>Plectosphaerella</taxon>
    </lineage>
</organism>
<evidence type="ECO:0000256" key="1">
    <source>
        <dbReference type="SAM" id="MobiDB-lite"/>
    </source>
</evidence>
<sequence>MAGGQFRECVAQDSVTPDLTEISHRPCLGTYLRKLREETTVRDNRIVHVLPKGPEQGSCIYIVPAAWQLRSSRLSSPFKPINYNANILHQPPFFLFHQGSTTFACPQSISEATHPTILRPSSRSTATDLRCGTHVRETRKPKPTSNLIPPGRDRFRHLLPSTLSSLHRPFRGTSHVASITSSRATSQPPQQTTERPYRPNNPTNMPFPDMSLPWYGKAPDFVYKKQEKRGKLVNHVQTPAFAHAVITKRLNIGGDLAGQWVEEGSEALRMALEGADFVNRLVVERLMVQYPNRSVCPANEQDVVKISNAHLLHCVEEIFVRLPIIPDSAYSFRSLAEHESTLVQTNESFLVQKGSIQPRKLVPGSASLRPDNFYVLVRNHKDFEPARFEDTSNTIKSCGLEMKTRGGIPAKICKSVILSSYNDLQNYTQRETLIDDAFHLTPRILKKWETRRLQKFQLWIATGSADDRGGFGIADPWAQQLSAYSVGFNTQFIMALNYDELVLARFHRLKKKRAFGPRWNLGRGAGFCCQMAVYDSEMNDSFLPAIVGFLVQANKEGLEKLKEDEKEMQEESSDTGGSRRTESSVGDPMDVDLWA</sequence>
<proteinExistence type="predicted"/>
<dbReference type="AlphaFoldDB" id="A0A8K0X341"/>
<evidence type="ECO:0000313" key="3">
    <source>
        <dbReference type="Proteomes" id="UP000813385"/>
    </source>
</evidence>
<name>A0A8K0X341_9PEZI</name>
<comment type="caution">
    <text evidence="2">The sequence shown here is derived from an EMBL/GenBank/DDBJ whole genome shotgun (WGS) entry which is preliminary data.</text>
</comment>
<feature type="region of interest" description="Disordered" evidence="1">
    <location>
        <begin position="561"/>
        <end position="595"/>
    </location>
</feature>
<evidence type="ECO:0000313" key="2">
    <source>
        <dbReference type="EMBL" id="KAH7362277.1"/>
    </source>
</evidence>